<dbReference type="RefSeq" id="WP_090605142.1">
    <property type="nucleotide sequence ID" value="NZ_FNZR01000003.1"/>
</dbReference>
<dbReference type="InterPro" id="IPR027278">
    <property type="entry name" value="ACCD_DCysDesulf"/>
</dbReference>
<comment type="similarity">
    <text evidence="2">Belongs to the ACC deaminase/D-cysteine desulfhydrase family.</text>
</comment>
<dbReference type="SUPFAM" id="SSF53686">
    <property type="entry name" value="Tryptophan synthase beta subunit-like PLP-dependent enzymes"/>
    <property type="match status" value="1"/>
</dbReference>
<dbReference type="InterPro" id="IPR036052">
    <property type="entry name" value="TrpB-like_PALP_sf"/>
</dbReference>
<protein>
    <submittedName>
        <fullName evidence="7">1-aminocyclopropane-1-carboxylate deaminase</fullName>
    </submittedName>
</protein>
<dbReference type="PANTHER" id="PTHR43780">
    <property type="entry name" value="1-AMINOCYCLOPROPANE-1-CARBOXYLATE DEAMINASE-RELATED"/>
    <property type="match status" value="1"/>
</dbReference>
<evidence type="ECO:0000256" key="3">
    <source>
        <dbReference type="ARBA" id="ARBA00022898"/>
    </source>
</evidence>
<name>A0A1H7MKY3_9SPHI</name>
<dbReference type="InterPro" id="IPR001926">
    <property type="entry name" value="TrpB-like_PALP"/>
</dbReference>
<feature type="active site" description="Nucleophile" evidence="4">
    <location>
        <position position="68"/>
    </location>
</feature>
<evidence type="ECO:0000313" key="7">
    <source>
        <dbReference type="EMBL" id="SEL11960.1"/>
    </source>
</evidence>
<feature type="domain" description="Tryptophan synthase beta chain-like PALP" evidence="6">
    <location>
        <begin position="17"/>
        <end position="284"/>
    </location>
</feature>
<proteinExistence type="inferred from homology"/>
<dbReference type="STRING" id="332977.SAMN05421740_103563"/>
<organism evidence="7 8">
    <name type="scientific">Parapedobacter koreensis</name>
    <dbReference type="NCBI Taxonomy" id="332977"/>
    <lineage>
        <taxon>Bacteria</taxon>
        <taxon>Pseudomonadati</taxon>
        <taxon>Bacteroidota</taxon>
        <taxon>Sphingobacteriia</taxon>
        <taxon>Sphingobacteriales</taxon>
        <taxon>Sphingobacteriaceae</taxon>
        <taxon>Parapedobacter</taxon>
    </lineage>
</organism>
<evidence type="ECO:0000259" key="6">
    <source>
        <dbReference type="Pfam" id="PF00291"/>
    </source>
</evidence>
<dbReference type="Pfam" id="PF00291">
    <property type="entry name" value="PALP"/>
    <property type="match status" value="1"/>
</dbReference>
<evidence type="ECO:0000256" key="2">
    <source>
        <dbReference type="ARBA" id="ARBA00008639"/>
    </source>
</evidence>
<feature type="modified residue" description="N6-(pyridoxal phosphate)lysine" evidence="5">
    <location>
        <position position="41"/>
    </location>
</feature>
<evidence type="ECO:0000256" key="1">
    <source>
        <dbReference type="ARBA" id="ARBA00001933"/>
    </source>
</evidence>
<evidence type="ECO:0000256" key="5">
    <source>
        <dbReference type="PIRSR" id="PIRSR006278-2"/>
    </source>
</evidence>
<dbReference type="Gene3D" id="3.40.50.1100">
    <property type="match status" value="2"/>
</dbReference>
<reference evidence="8" key="1">
    <citation type="submission" date="2016-10" db="EMBL/GenBank/DDBJ databases">
        <authorList>
            <person name="Varghese N."/>
            <person name="Submissions S."/>
        </authorList>
    </citation>
    <scope>NUCLEOTIDE SEQUENCE [LARGE SCALE GENOMIC DNA]</scope>
    <source>
        <strain evidence="8">Jip14</strain>
    </source>
</reference>
<keyword evidence="8" id="KW-1185">Reference proteome</keyword>
<dbReference type="PIRSF" id="PIRSF006278">
    <property type="entry name" value="ACCD_DCysDesulf"/>
    <property type="match status" value="1"/>
</dbReference>
<comment type="cofactor">
    <cofactor evidence="1">
        <name>pyridoxal 5'-phosphate</name>
        <dbReference type="ChEBI" id="CHEBI:597326"/>
    </cofactor>
</comment>
<evidence type="ECO:0000313" key="8">
    <source>
        <dbReference type="Proteomes" id="UP000198916"/>
    </source>
</evidence>
<keyword evidence="3 5" id="KW-0663">Pyridoxal phosphate</keyword>
<accession>A0A1H7MKY3</accession>
<dbReference type="GO" id="GO:0019148">
    <property type="term" value="F:D-cysteine desulfhydrase activity"/>
    <property type="evidence" value="ECO:0007669"/>
    <property type="project" value="TreeGrafter"/>
</dbReference>
<dbReference type="PANTHER" id="PTHR43780:SF2">
    <property type="entry name" value="1-AMINOCYCLOPROPANE-1-CARBOXYLATE DEAMINASE-RELATED"/>
    <property type="match status" value="1"/>
</dbReference>
<evidence type="ECO:0000256" key="4">
    <source>
        <dbReference type="PIRSR" id="PIRSR006278-1"/>
    </source>
</evidence>
<dbReference type="OrthoDB" id="9801249at2"/>
<dbReference type="EMBL" id="FNZR01000003">
    <property type="protein sequence ID" value="SEL11960.1"/>
    <property type="molecule type" value="Genomic_DNA"/>
</dbReference>
<sequence length="301" mass="33230">MLPFDFHSPVEPLDFPLFKEKGITVHMKRDDRIHPFISGNKWRKLKYVLQTAYDQGKKHLVTFGGPWSNHLLAAACAGAKFGFKTTAFVRGEPVSNPNLSLCNIFGMELQFVTRAAYKDKHELFRQYYGQDDQAYFIDEGGYSLEGAQGCAEILDGLSQTYDHIFCACGTGTTLAGLSMAKTLHGSHTQLHGVPVLAGGTFIKEAVAKLYNAQQANAIILHTAYHFGGYAKTTPVLNTFIKMFARQTGILIEPVYTGKLCYAVFDLAACNYFQPGQSILLIHTGGLTGILGMHEQFDTPET</sequence>
<gene>
    <name evidence="7" type="ORF">SAMN05421740_103563</name>
</gene>
<dbReference type="Proteomes" id="UP000198916">
    <property type="component" value="Unassembled WGS sequence"/>
</dbReference>
<dbReference type="AlphaFoldDB" id="A0A1H7MKY3"/>